<dbReference type="Pfam" id="PF10282">
    <property type="entry name" value="Lactonase"/>
    <property type="match status" value="1"/>
</dbReference>
<feature type="region of interest" description="Disordered" evidence="2">
    <location>
        <begin position="130"/>
        <end position="157"/>
    </location>
</feature>
<evidence type="ECO:0000256" key="1">
    <source>
        <dbReference type="ARBA" id="ARBA00005564"/>
    </source>
</evidence>
<dbReference type="Gene3D" id="2.130.10.10">
    <property type="entry name" value="YVTN repeat-like/Quinoprotein amine dehydrogenase"/>
    <property type="match status" value="1"/>
</dbReference>
<dbReference type="EMBL" id="JBAGLP010000116">
    <property type="protein sequence ID" value="MEG3614571.1"/>
    <property type="molecule type" value="Genomic_DNA"/>
</dbReference>
<dbReference type="RefSeq" id="WP_332901347.1">
    <property type="nucleotide sequence ID" value="NZ_JBAGLP010000116.1"/>
</dbReference>
<protein>
    <submittedName>
        <fullName evidence="3">Beta-propeller fold lactonase family protein</fullName>
    </submittedName>
</protein>
<gene>
    <name evidence="3" type="ORF">V5O49_05475</name>
</gene>
<dbReference type="PANTHER" id="PTHR30344:SF1">
    <property type="entry name" value="6-PHOSPHOGLUCONOLACTONASE"/>
    <property type="match status" value="1"/>
</dbReference>
<evidence type="ECO:0000256" key="2">
    <source>
        <dbReference type="SAM" id="MobiDB-lite"/>
    </source>
</evidence>
<accession>A0ABU7Z5C3</accession>
<proteinExistence type="inferred from homology"/>
<dbReference type="Proteomes" id="UP001310387">
    <property type="component" value="Unassembled WGS sequence"/>
</dbReference>
<dbReference type="InterPro" id="IPR015943">
    <property type="entry name" value="WD40/YVTN_repeat-like_dom_sf"/>
</dbReference>
<sequence>MTTSSASVPLWVGTYPSAGAAAGSGEGIWRVDLDRDDGSLGVPRLATELASPSFLARHPSAPVLYAVTETPHGALTTLQDAGDGALAVLSSVGSGGDDPCHVAAADRTVWVANYGDGVAAVLGLAADGTPTPAHRSLHAGSGTGPVTDRQEGPHAHQVTMTGRRVLVTDLGADVVRSYPLDPAPGDHGLLPDDGGSVAAWLPAGTGPRHLVVLPGGGLVVAGELDARLHLLLPAEGGAWRHVGSVPVSPQAPVGEAFPGHLTLSADGRRLHVGVRGPDLLAVHAVSDGELPQITHLADVALGEGGWPRHHEVLAGADGTELAVVALQGTSELVTVRIDTDSGAGEVVDRTAWATPPSCVLEAG</sequence>
<reference evidence="3" key="2">
    <citation type="submission" date="2024-02" db="EMBL/GenBank/DDBJ databases">
        <authorList>
            <person name="Prathaban M."/>
            <person name="Mythili R."/>
            <person name="Sharmila Devi N."/>
            <person name="Sobanaa M."/>
            <person name="Prathiviraj R."/>
            <person name="Selvin J."/>
        </authorList>
    </citation>
    <scope>NUCLEOTIDE SEQUENCE</scope>
    <source>
        <strain evidence="3">MP1014</strain>
    </source>
</reference>
<reference evidence="3" key="1">
    <citation type="journal article" date="2024" name="Antonie Van Leeuwenhoek">
        <title>Isoptericola haloaureus sp. nov., a dimorphic actinobacterium isolated from mangrove sediments of southeast India, implicating biosaline agricultural significance through nitrogen fixation and salt tolerance genes.</title>
        <authorList>
            <person name="Prathaban M."/>
            <person name="Prathiviraj R."/>
            <person name="Ravichandran M."/>
            <person name="Natarajan S.D."/>
            <person name="Sobanaa M."/>
            <person name="Hari Krishna Kumar S."/>
            <person name="Chandrasekar V."/>
            <person name="Selvin J."/>
        </authorList>
    </citation>
    <scope>NUCLEOTIDE SEQUENCE</scope>
    <source>
        <strain evidence="3">MP1014</strain>
    </source>
</reference>
<evidence type="ECO:0000313" key="4">
    <source>
        <dbReference type="Proteomes" id="UP001310387"/>
    </source>
</evidence>
<name>A0ABU7Z5C3_9MICO</name>
<dbReference type="InterPro" id="IPR050282">
    <property type="entry name" value="Cycloisomerase_2"/>
</dbReference>
<dbReference type="InterPro" id="IPR019405">
    <property type="entry name" value="Lactonase_7-beta_prop"/>
</dbReference>
<organism evidence="3 4">
    <name type="scientific">Isoptericola haloaureus</name>
    <dbReference type="NCBI Taxonomy" id="1542902"/>
    <lineage>
        <taxon>Bacteria</taxon>
        <taxon>Bacillati</taxon>
        <taxon>Actinomycetota</taxon>
        <taxon>Actinomycetes</taxon>
        <taxon>Micrococcales</taxon>
        <taxon>Promicromonosporaceae</taxon>
        <taxon>Isoptericola</taxon>
    </lineage>
</organism>
<dbReference type="PANTHER" id="PTHR30344">
    <property type="entry name" value="6-PHOSPHOGLUCONOLACTONASE-RELATED"/>
    <property type="match status" value="1"/>
</dbReference>
<dbReference type="SUPFAM" id="SSF75011">
    <property type="entry name" value="3-carboxy-cis,cis-mucoante lactonizing enzyme"/>
    <property type="match status" value="1"/>
</dbReference>
<comment type="caution">
    <text evidence="3">The sequence shown here is derived from an EMBL/GenBank/DDBJ whole genome shotgun (WGS) entry which is preliminary data.</text>
</comment>
<keyword evidence="4" id="KW-1185">Reference proteome</keyword>
<evidence type="ECO:0000313" key="3">
    <source>
        <dbReference type="EMBL" id="MEG3614571.1"/>
    </source>
</evidence>
<comment type="similarity">
    <text evidence="1">Belongs to the cycloisomerase 2 family.</text>
</comment>